<name>A0A8X6S117_TRICX</name>
<gene>
    <name evidence="1" type="primary">NCL1_41151</name>
    <name evidence="1" type="ORF">TNCV_2175451</name>
</gene>
<keyword evidence="2" id="KW-1185">Reference proteome</keyword>
<dbReference type="AlphaFoldDB" id="A0A8X6S117"/>
<proteinExistence type="predicted"/>
<reference evidence="1" key="1">
    <citation type="submission" date="2020-08" db="EMBL/GenBank/DDBJ databases">
        <title>Multicomponent nature underlies the extraordinary mechanical properties of spider dragline silk.</title>
        <authorList>
            <person name="Kono N."/>
            <person name="Nakamura H."/>
            <person name="Mori M."/>
            <person name="Yoshida Y."/>
            <person name="Ohtoshi R."/>
            <person name="Malay A.D."/>
            <person name="Moran D.A.P."/>
            <person name="Tomita M."/>
            <person name="Numata K."/>
            <person name="Arakawa K."/>
        </authorList>
    </citation>
    <scope>NUCLEOTIDE SEQUENCE</scope>
</reference>
<organism evidence="1 2">
    <name type="scientific">Trichonephila clavipes</name>
    <name type="common">Golden silk orbweaver</name>
    <name type="synonym">Nephila clavipes</name>
    <dbReference type="NCBI Taxonomy" id="2585209"/>
    <lineage>
        <taxon>Eukaryota</taxon>
        <taxon>Metazoa</taxon>
        <taxon>Ecdysozoa</taxon>
        <taxon>Arthropoda</taxon>
        <taxon>Chelicerata</taxon>
        <taxon>Arachnida</taxon>
        <taxon>Araneae</taxon>
        <taxon>Araneomorphae</taxon>
        <taxon>Entelegynae</taxon>
        <taxon>Araneoidea</taxon>
        <taxon>Nephilidae</taxon>
        <taxon>Trichonephila</taxon>
    </lineage>
</organism>
<comment type="caution">
    <text evidence="1">The sequence shown here is derived from an EMBL/GenBank/DDBJ whole genome shotgun (WGS) entry which is preliminary data.</text>
</comment>
<evidence type="ECO:0000313" key="2">
    <source>
        <dbReference type="Proteomes" id="UP000887159"/>
    </source>
</evidence>
<dbReference type="Proteomes" id="UP000887159">
    <property type="component" value="Unassembled WGS sequence"/>
</dbReference>
<sequence length="265" mass="31485">MESIVLWNSCPDPSLPMNNVGKIILLTAADIVRYSFIVRKSLTYLDLSICEYSNGEKLCFTKDEFKNLFLSKRYVTYFYHLDVPWRLDDVNGCIRFGYNYRDYSLYCFQQPVLVADGNIHKIGMKPHIETAVQKTNNKIRALMKFSKFLSFQELDLSENFIDYLKLISEEKDDSDLVCQFLQIQPQLVGRVFFSHYDQHLVDFILYHCTRAQVRFFEGHTRISWGHCMYYGHYEAFYYLIKYGYSYPFFEEDFLTCLRGLAQLHL</sequence>
<dbReference type="EMBL" id="BMAU01021247">
    <property type="protein sequence ID" value="GFY04889.1"/>
    <property type="molecule type" value="Genomic_DNA"/>
</dbReference>
<evidence type="ECO:0000313" key="1">
    <source>
        <dbReference type="EMBL" id="GFY04889.1"/>
    </source>
</evidence>
<accession>A0A8X6S117</accession>
<protein>
    <submittedName>
        <fullName evidence="1">SOCS box domain-containing protein</fullName>
    </submittedName>
</protein>